<dbReference type="Proteomes" id="UP000006727">
    <property type="component" value="Chromosome 4"/>
</dbReference>
<feature type="domain" description="Glyoxal oxidase N-terminal" evidence="3">
    <location>
        <begin position="48"/>
        <end position="427"/>
    </location>
</feature>
<feature type="domain" description="Galactose oxidase-like Early set" evidence="4">
    <location>
        <begin position="436"/>
        <end position="549"/>
    </location>
</feature>
<evidence type="ECO:0000313" key="5">
    <source>
        <dbReference type="EMBL" id="PNR55583.1"/>
    </source>
</evidence>
<dbReference type="AlphaFoldDB" id="A9TC21"/>
<dbReference type="InterPro" id="IPR013783">
    <property type="entry name" value="Ig-like_fold"/>
</dbReference>
<evidence type="ECO:0000256" key="1">
    <source>
        <dbReference type="ARBA" id="ARBA00022729"/>
    </source>
</evidence>
<dbReference type="Pfam" id="PF09118">
    <property type="entry name" value="GO-like_E_set"/>
    <property type="match status" value="1"/>
</dbReference>
<dbReference type="OrthoDB" id="2019572at2759"/>
<evidence type="ECO:0000259" key="4">
    <source>
        <dbReference type="Pfam" id="PF09118"/>
    </source>
</evidence>
<dbReference type="InterPro" id="IPR037293">
    <property type="entry name" value="Gal_Oxidase_central_sf"/>
</dbReference>
<name>A9TC21_PHYPA</name>
<dbReference type="InterPro" id="IPR014756">
    <property type="entry name" value="Ig_E-set"/>
</dbReference>
<dbReference type="Gramene" id="Pp3c4_20120V3.2">
    <property type="protein sequence ID" value="Pp3c4_20120V3.2"/>
    <property type="gene ID" value="Pp3c4_20120"/>
</dbReference>
<reference evidence="5 7" key="1">
    <citation type="journal article" date="2008" name="Science">
        <title>The Physcomitrella genome reveals evolutionary insights into the conquest of land by plants.</title>
        <authorList>
            <person name="Rensing S."/>
            <person name="Lang D."/>
            <person name="Zimmer A."/>
            <person name="Terry A."/>
            <person name="Salamov A."/>
            <person name="Shapiro H."/>
            <person name="Nishiyama T."/>
            <person name="Perroud P.-F."/>
            <person name="Lindquist E."/>
            <person name="Kamisugi Y."/>
            <person name="Tanahashi T."/>
            <person name="Sakakibara K."/>
            <person name="Fujita T."/>
            <person name="Oishi K."/>
            <person name="Shin-I T."/>
            <person name="Kuroki Y."/>
            <person name="Toyoda A."/>
            <person name="Suzuki Y."/>
            <person name="Hashimoto A."/>
            <person name="Yamaguchi K."/>
            <person name="Sugano A."/>
            <person name="Kohara Y."/>
            <person name="Fujiyama A."/>
            <person name="Anterola A."/>
            <person name="Aoki S."/>
            <person name="Ashton N."/>
            <person name="Barbazuk W.B."/>
            <person name="Barker E."/>
            <person name="Bennetzen J."/>
            <person name="Bezanilla M."/>
            <person name="Blankenship R."/>
            <person name="Cho S.H."/>
            <person name="Dutcher S."/>
            <person name="Estelle M."/>
            <person name="Fawcett J.A."/>
            <person name="Gundlach H."/>
            <person name="Hanada K."/>
            <person name="Heyl A."/>
            <person name="Hicks K.A."/>
            <person name="Hugh J."/>
            <person name="Lohr M."/>
            <person name="Mayer K."/>
            <person name="Melkozernov A."/>
            <person name="Murata T."/>
            <person name="Nelson D."/>
            <person name="Pils B."/>
            <person name="Prigge M."/>
            <person name="Reiss B."/>
            <person name="Renner T."/>
            <person name="Rombauts S."/>
            <person name="Rushton P."/>
            <person name="Sanderfoot A."/>
            <person name="Schween G."/>
            <person name="Shiu S.-H."/>
            <person name="Stueber K."/>
            <person name="Theodoulou F.L."/>
            <person name="Tu H."/>
            <person name="Van de Peer Y."/>
            <person name="Verrier P.J."/>
            <person name="Waters E."/>
            <person name="Wood A."/>
            <person name="Yang L."/>
            <person name="Cove D."/>
            <person name="Cuming A."/>
            <person name="Hasebe M."/>
            <person name="Lucas S."/>
            <person name="Mishler D.B."/>
            <person name="Reski R."/>
            <person name="Grigoriev I."/>
            <person name="Quatrano R.S."/>
            <person name="Boore J.L."/>
        </authorList>
    </citation>
    <scope>NUCLEOTIDE SEQUENCE [LARGE SCALE GENOMIC DNA]</scope>
    <source>
        <strain evidence="6 7">cv. Gransden 2004</strain>
    </source>
</reference>
<keyword evidence="2" id="KW-1133">Transmembrane helix</keyword>
<evidence type="ECO:0000259" key="3">
    <source>
        <dbReference type="Pfam" id="PF07250"/>
    </source>
</evidence>
<dbReference type="InterPro" id="IPR009880">
    <property type="entry name" value="Glyoxal_oxidase_N"/>
</dbReference>
<dbReference type="EnsemblPlants" id="Pp3c4_20120V3.1">
    <property type="protein sequence ID" value="Pp3c4_20120V3.1"/>
    <property type="gene ID" value="Pp3c4_20120"/>
</dbReference>
<dbReference type="PANTHER" id="PTHR32208">
    <property type="entry name" value="SECRETED PROTEIN-RELATED"/>
    <property type="match status" value="1"/>
</dbReference>
<feature type="transmembrane region" description="Helical" evidence="2">
    <location>
        <begin position="12"/>
        <end position="31"/>
    </location>
</feature>
<evidence type="ECO:0000313" key="7">
    <source>
        <dbReference type="Proteomes" id="UP000006727"/>
    </source>
</evidence>
<protein>
    <submittedName>
        <fullName evidence="5 6">Uncharacterized protein</fullName>
    </submittedName>
</protein>
<dbReference type="InterPro" id="IPR011043">
    <property type="entry name" value="Gal_Oxase/kelch_b-propeller"/>
</dbReference>
<dbReference type="eggNOG" id="ENOG502QPS4">
    <property type="taxonomic scope" value="Eukaryota"/>
</dbReference>
<dbReference type="SUPFAM" id="SSF81296">
    <property type="entry name" value="E set domains"/>
    <property type="match status" value="1"/>
</dbReference>
<evidence type="ECO:0000313" key="6">
    <source>
        <dbReference type="EnsemblPlants" id="Pp3c4_20120V3.1"/>
    </source>
</evidence>
<dbReference type="RefSeq" id="XP_024374799.1">
    <property type="nucleotide sequence ID" value="XM_024519031.2"/>
</dbReference>
<keyword evidence="2" id="KW-0812">Transmembrane</keyword>
<dbReference type="EnsemblPlants" id="Pp3c4_20120V3.2">
    <property type="protein sequence ID" value="Pp3c4_20120V3.2"/>
    <property type="gene ID" value="Pp3c4_20120"/>
</dbReference>
<sequence length="551" mass="60941">MTRSYGRVVFRFVAAVAVILEWFFSFDLVIAQDGSWKTLVPDAGISSMHTAITRYDTVVLLDRTNIGPSRLLLPNGRCRTQPLERISKTDCYAHSAMFDSNLNTVRPLYIFTDTWCSSGQFIWDGTLVQTGGDFEGTKKIRRLVPCQATGTCDWVESTTEELTVGRWYSSNQLLPDGKTMIVVGGRNAPTYEFVPKRSPGEGVFPLDLLGNPGYDNLYPYVKLIPDGNLFIFATKDSILLNPTTGAVLRKYPTLVGNSRNYPAAGSAVLLPLSHENGFQIAEVLVCGGATMTWSTTAPASKSCGRMEVTSPTPQWLMEDMPVGRTMGDMILLPTGDVLIINGAKAGAQGWGIARDPAFQPCLYAADDPANRFQLLAPTTVPRVYHSTANLLSDGRILLAGSNTHQFYTYNDTLFPTELSLEAFSPPYLNIIFDSKRPTIIGWPKVMTYGSDYLVTFTVPYTKQPRERSGRNQWQDLVEAKLSSAPFATHSYAMGQRQLKLKTVPLERQKSTSRDIAVTAPPNSNVAPPQYYMFFIVNGGIPGKARWVQIRT</sequence>
<dbReference type="STRING" id="3218.A9TC21"/>
<dbReference type="CDD" id="cd02851">
    <property type="entry name" value="E_set_GO_C"/>
    <property type="match status" value="1"/>
</dbReference>
<keyword evidence="7" id="KW-1185">Reference proteome</keyword>
<dbReference type="GeneID" id="112281956"/>
<reference evidence="5 7" key="2">
    <citation type="journal article" date="2018" name="Plant J.">
        <title>The Physcomitrella patens chromosome-scale assembly reveals moss genome structure and evolution.</title>
        <authorList>
            <person name="Lang D."/>
            <person name="Ullrich K.K."/>
            <person name="Murat F."/>
            <person name="Fuchs J."/>
            <person name="Jenkins J."/>
            <person name="Haas F.B."/>
            <person name="Piednoel M."/>
            <person name="Gundlach H."/>
            <person name="Van Bel M."/>
            <person name="Meyberg R."/>
            <person name="Vives C."/>
            <person name="Morata J."/>
            <person name="Symeonidi A."/>
            <person name="Hiss M."/>
            <person name="Muchero W."/>
            <person name="Kamisugi Y."/>
            <person name="Saleh O."/>
            <person name="Blanc G."/>
            <person name="Decker E.L."/>
            <person name="van Gessel N."/>
            <person name="Grimwood J."/>
            <person name="Hayes R.D."/>
            <person name="Graham S.W."/>
            <person name="Gunter L.E."/>
            <person name="McDaniel S.F."/>
            <person name="Hoernstein S.N.W."/>
            <person name="Larsson A."/>
            <person name="Li F.W."/>
            <person name="Perroud P.F."/>
            <person name="Phillips J."/>
            <person name="Ranjan P."/>
            <person name="Rokshar D.S."/>
            <person name="Rothfels C.J."/>
            <person name="Schneider L."/>
            <person name="Shu S."/>
            <person name="Stevenson D.W."/>
            <person name="Thummler F."/>
            <person name="Tillich M."/>
            <person name="Villarreal Aguilar J.C."/>
            <person name="Widiez T."/>
            <person name="Wong G.K."/>
            <person name="Wymore A."/>
            <person name="Zhang Y."/>
            <person name="Zimmer A.D."/>
            <person name="Quatrano R.S."/>
            <person name="Mayer K.F.X."/>
            <person name="Goodstein D."/>
            <person name="Casacuberta J.M."/>
            <person name="Vandepoele K."/>
            <person name="Reski R."/>
            <person name="Cuming A.C."/>
            <person name="Tuskan G.A."/>
            <person name="Maumus F."/>
            <person name="Salse J."/>
            <person name="Schmutz J."/>
            <person name="Rensing S.A."/>
        </authorList>
    </citation>
    <scope>NUCLEOTIDE SEQUENCE [LARGE SCALE GENOMIC DNA]</scope>
    <source>
        <strain evidence="6 7">cv. Gransden 2004</strain>
    </source>
</reference>
<reference evidence="6" key="3">
    <citation type="submission" date="2020-12" db="UniProtKB">
        <authorList>
            <consortium name="EnsemblPlants"/>
        </authorList>
    </citation>
    <scope>IDENTIFICATION</scope>
</reference>
<dbReference type="SUPFAM" id="SSF50965">
    <property type="entry name" value="Galactose oxidase, central domain"/>
    <property type="match status" value="1"/>
</dbReference>
<dbReference type="OMA" id="VAVILEW"/>
<proteinExistence type="predicted"/>
<dbReference type="KEGG" id="ppp:112281956"/>
<keyword evidence="1" id="KW-0732">Signal</keyword>
<dbReference type="InterPro" id="IPR015202">
    <property type="entry name" value="GO-like_E_set"/>
</dbReference>
<dbReference type="Gene3D" id="2.60.40.10">
    <property type="entry name" value="Immunoglobulins"/>
    <property type="match status" value="1"/>
</dbReference>
<dbReference type="EMBL" id="ABEU02000004">
    <property type="protein sequence ID" value="PNR55583.1"/>
    <property type="molecule type" value="Genomic_DNA"/>
</dbReference>
<evidence type="ECO:0000256" key="2">
    <source>
        <dbReference type="SAM" id="Phobius"/>
    </source>
</evidence>
<organism evidence="5">
    <name type="scientific">Physcomitrium patens</name>
    <name type="common">Spreading-leaved earth moss</name>
    <name type="synonym">Physcomitrella patens</name>
    <dbReference type="NCBI Taxonomy" id="3218"/>
    <lineage>
        <taxon>Eukaryota</taxon>
        <taxon>Viridiplantae</taxon>
        <taxon>Streptophyta</taxon>
        <taxon>Embryophyta</taxon>
        <taxon>Bryophyta</taxon>
        <taxon>Bryophytina</taxon>
        <taxon>Bryopsida</taxon>
        <taxon>Funariidae</taxon>
        <taxon>Funariales</taxon>
        <taxon>Funariaceae</taxon>
        <taxon>Physcomitrium</taxon>
    </lineage>
</organism>
<dbReference type="Gene3D" id="2.130.10.80">
    <property type="entry name" value="Galactose oxidase/kelch, beta-propeller"/>
    <property type="match status" value="1"/>
</dbReference>
<keyword evidence="2" id="KW-0472">Membrane</keyword>
<accession>A9TC21</accession>
<dbReference type="PaxDb" id="3218-PP1S201_96V6.1"/>
<dbReference type="Gramene" id="Pp3c4_20120V3.1">
    <property type="protein sequence ID" value="Pp3c4_20120V3.1"/>
    <property type="gene ID" value="Pp3c4_20120"/>
</dbReference>
<dbReference type="Pfam" id="PF07250">
    <property type="entry name" value="Glyoxal_oxid_N"/>
    <property type="match status" value="1"/>
</dbReference>
<dbReference type="HOGENOM" id="CLU_009630_0_0_1"/>
<dbReference type="PANTHER" id="PTHR32208:SF98">
    <property type="entry name" value="GLYOXAL OXIDASE N-TERMINAL DOMAIN-CONTAINING PROTEIN"/>
    <property type="match status" value="1"/>
</dbReference>
<gene>
    <name evidence="6" type="primary">LOC112281956</name>
    <name evidence="5" type="ORF">PHYPA_006480</name>
</gene>